<proteinExistence type="predicted"/>
<feature type="region of interest" description="Disordered" evidence="1">
    <location>
        <begin position="168"/>
        <end position="196"/>
    </location>
</feature>
<evidence type="ECO:0000256" key="1">
    <source>
        <dbReference type="SAM" id="MobiDB-lite"/>
    </source>
</evidence>
<name>A0A915KF67_ROMCU</name>
<evidence type="ECO:0000313" key="2">
    <source>
        <dbReference type="Proteomes" id="UP000887565"/>
    </source>
</evidence>
<accession>A0A915KF67</accession>
<organism evidence="2 3">
    <name type="scientific">Romanomermis culicivorax</name>
    <name type="common">Nematode worm</name>
    <dbReference type="NCBI Taxonomy" id="13658"/>
    <lineage>
        <taxon>Eukaryota</taxon>
        <taxon>Metazoa</taxon>
        <taxon>Ecdysozoa</taxon>
        <taxon>Nematoda</taxon>
        <taxon>Enoplea</taxon>
        <taxon>Dorylaimia</taxon>
        <taxon>Mermithida</taxon>
        <taxon>Mermithoidea</taxon>
        <taxon>Mermithidae</taxon>
        <taxon>Romanomermis</taxon>
    </lineage>
</organism>
<dbReference type="AlphaFoldDB" id="A0A915KF67"/>
<protein>
    <submittedName>
        <fullName evidence="3">Transposase</fullName>
    </submittedName>
</protein>
<keyword evidence="2" id="KW-1185">Reference proteome</keyword>
<evidence type="ECO:0000313" key="3">
    <source>
        <dbReference type="WBParaSite" id="nRc.2.0.1.t37020-RA"/>
    </source>
</evidence>
<sequence>MQAPNGVANKKMDYMYNRFNIDPIIFEETRAKRRSEGDNITIDKCYQADCWFFLTTRCKWEQLCLKEPFLLTNFDGHDHLPRLLHVEEMDVDIHIAIQIKADQETEEEARWEDIRREQAFQMAQGTAPPLPSEPPKSQLDRFFENVVSQASSNEYILGTELTSQEVYGQETTRPGGEINEPQIQLTQPKAETAKES</sequence>
<dbReference type="Proteomes" id="UP000887565">
    <property type="component" value="Unplaced"/>
</dbReference>
<reference evidence="3" key="1">
    <citation type="submission" date="2022-11" db="UniProtKB">
        <authorList>
            <consortium name="WormBaseParasite"/>
        </authorList>
    </citation>
    <scope>IDENTIFICATION</scope>
</reference>
<dbReference type="WBParaSite" id="nRc.2.0.1.t37020-RA">
    <property type="protein sequence ID" value="nRc.2.0.1.t37020-RA"/>
    <property type="gene ID" value="nRc.2.0.1.g37020"/>
</dbReference>